<sequence>MADAAPVFPGKRGGFGCGGRGREESKELVHVTKLDQWEIVNYFLESSLKDEVMKIMPVQKQTTAGQRTRFKAFVAVGDCNGHIGLGVIYAKEVDTAIRGAIIQAKISLVPLRRGYGAVWLVHRILCRTR</sequence>
<evidence type="ECO:0000313" key="1">
    <source>
        <dbReference type="EMBL" id="KAI9910700.1"/>
    </source>
</evidence>
<gene>
    <name evidence="1" type="ORF">PsorP6_010457</name>
</gene>
<reference evidence="1 2" key="1">
    <citation type="journal article" date="2022" name="bioRxiv">
        <title>The genome of the oomycete Peronosclerospora sorghi, a cosmopolitan pathogen of maize and sorghum, is inflated with dispersed pseudogenes.</title>
        <authorList>
            <person name="Fletcher K."/>
            <person name="Martin F."/>
            <person name="Isakeit T."/>
            <person name="Cavanaugh K."/>
            <person name="Magill C."/>
            <person name="Michelmore R."/>
        </authorList>
    </citation>
    <scope>NUCLEOTIDE SEQUENCE [LARGE SCALE GENOMIC DNA]</scope>
    <source>
        <strain evidence="1">P6</strain>
    </source>
</reference>
<comment type="caution">
    <text evidence="1">The sequence shown here is derived from an EMBL/GenBank/DDBJ whole genome shotgun (WGS) entry which is preliminary data.</text>
</comment>
<dbReference type="EMBL" id="CM047585">
    <property type="protein sequence ID" value="KAI9910700.1"/>
    <property type="molecule type" value="Genomic_DNA"/>
</dbReference>
<keyword evidence="2" id="KW-1185">Reference proteome</keyword>
<evidence type="ECO:0000313" key="2">
    <source>
        <dbReference type="Proteomes" id="UP001163321"/>
    </source>
</evidence>
<name>A0ACC0VXQ3_9STRA</name>
<dbReference type="Proteomes" id="UP001163321">
    <property type="component" value="Chromosome 6"/>
</dbReference>
<proteinExistence type="predicted"/>
<accession>A0ACC0VXQ3</accession>
<organism evidence="1 2">
    <name type="scientific">Peronosclerospora sorghi</name>
    <dbReference type="NCBI Taxonomy" id="230839"/>
    <lineage>
        <taxon>Eukaryota</taxon>
        <taxon>Sar</taxon>
        <taxon>Stramenopiles</taxon>
        <taxon>Oomycota</taxon>
        <taxon>Peronosporomycetes</taxon>
        <taxon>Peronosporales</taxon>
        <taxon>Peronosporaceae</taxon>
        <taxon>Peronosclerospora</taxon>
    </lineage>
</organism>
<protein>
    <submittedName>
        <fullName evidence="1">Uncharacterized protein</fullName>
    </submittedName>
</protein>